<dbReference type="GO" id="GO:0008033">
    <property type="term" value="P:tRNA processing"/>
    <property type="evidence" value="ECO:0007669"/>
    <property type="project" value="UniProtKB-KW"/>
</dbReference>
<keyword evidence="3" id="KW-0819">tRNA processing</keyword>
<evidence type="ECO:0000313" key="5">
    <source>
        <dbReference type="EMBL" id="KAI3909896.1"/>
    </source>
</evidence>
<feature type="region of interest" description="Disordered" evidence="4">
    <location>
        <begin position="380"/>
        <end position="454"/>
    </location>
</feature>
<accession>A0AAD4XG78</accession>
<keyword evidence="6" id="KW-1185">Reference proteome</keyword>
<dbReference type="PANTHER" id="PTHR13031:SF0">
    <property type="entry name" value="RIBONUCLEASE P PROTEIN SUBUNIT P30"/>
    <property type="match status" value="1"/>
</dbReference>
<protein>
    <submittedName>
        <fullName evidence="5">Uncharacterized protein</fullName>
    </submittedName>
</protein>
<name>A0AAD4XG78_9MAGN</name>
<comment type="similarity">
    <text evidence="2">Belongs to the eukaryotic/archaeal RNase P protein component 3 family.</text>
</comment>
<proteinExistence type="inferred from homology"/>
<reference evidence="5" key="1">
    <citation type="submission" date="2022-04" db="EMBL/GenBank/DDBJ databases">
        <title>A functionally conserved STORR gene fusion in Papaver species that diverged 16.8 million years ago.</title>
        <authorList>
            <person name="Catania T."/>
        </authorList>
    </citation>
    <scope>NUCLEOTIDE SEQUENCE</scope>
    <source>
        <strain evidence="5">S-188037</strain>
    </source>
</reference>
<evidence type="ECO:0000313" key="6">
    <source>
        <dbReference type="Proteomes" id="UP001202328"/>
    </source>
</evidence>
<dbReference type="InterPro" id="IPR002738">
    <property type="entry name" value="RNase_P_p30"/>
</dbReference>
<feature type="compositionally biased region" description="Basic and acidic residues" evidence="4">
    <location>
        <begin position="402"/>
        <end position="415"/>
    </location>
</feature>
<feature type="compositionally biased region" description="Polar residues" evidence="4">
    <location>
        <begin position="441"/>
        <end position="454"/>
    </location>
</feature>
<dbReference type="EMBL" id="JAJJMB010010308">
    <property type="protein sequence ID" value="KAI3909896.1"/>
    <property type="molecule type" value="Genomic_DNA"/>
</dbReference>
<dbReference type="Proteomes" id="UP001202328">
    <property type="component" value="Unassembled WGS sequence"/>
</dbReference>
<sequence>MVFFDFNVPYLEPEKTEKPLPDSNGKKNTRLKIAVKAMELGYSGVAYNRCMKGVMSDNDRCTIYLFPLSSLLKASPTLSDSVKFHRELLKVPLNTPFRQYTRLTVTVENIVQAGVLNSGNPVLKTYDLVAVKPLNQTVFDHVCKVSEVDLIAIDFSERLPFRLKLPMVKVAIEVHSLSLFLIFFLMYDELESNSSYFEACTKICMVLFIIMQRGIYFEITYSHLISDIQARRQIVTNAKLLVDWTRGKNIIFTSDASSVNELRGPYDVANLSSLLGLSMERAKAATSKNCRALIARALRKQQFYKEAIGVEKIPSCQQVDTKEHWFADCNNWDEISSGEGDIQLDDIAKFFAASSKVPKTSKAIDFASVTKELPSCGMRLNDWLPAGGNKSQPQEDTPISDAKSDESPDMDKISKQPDGPEVVPFSHPKSLFSTHVERETSSTPILSTDGTQGETTSIFYEEPKSSDKVYEVLDAAEIVPHDTPSQDCISIIDVDLMLPDNVVSGLSSVRESGTSFSCQANPMGPGSIGSTLTPKDHVHTTIIEDLVFPMETSPGLSTHKESDSFPQIGNSEVLNSSDDAMGADAVNMEKVISEPEERKQIDLVSAGCDMPIVIGEPEEIQNNCDAKVLLADDKPVECHTNMQVDAALFADEVSQKDSFVEMERHAQEVVIEVSGTARDESTSGKGRVRRAAFPFPLHRVFRPIIFKKISKKSRNKSKRL</sequence>
<dbReference type="GO" id="GO:0003723">
    <property type="term" value="F:RNA binding"/>
    <property type="evidence" value="ECO:0007669"/>
    <property type="project" value="TreeGrafter"/>
</dbReference>
<dbReference type="InterPro" id="IPR016195">
    <property type="entry name" value="Pol/histidinol_Pase-like"/>
</dbReference>
<dbReference type="PANTHER" id="PTHR13031">
    <property type="entry name" value="RIBONUCLEASE P SUBUNIT P30"/>
    <property type="match status" value="1"/>
</dbReference>
<gene>
    <name evidence="5" type="ORF">MKW98_012950</name>
</gene>
<dbReference type="Gene3D" id="3.20.20.140">
    <property type="entry name" value="Metal-dependent hydrolases"/>
    <property type="match status" value="2"/>
</dbReference>
<comment type="caution">
    <text evidence="5">The sequence shown here is derived from an EMBL/GenBank/DDBJ whole genome shotgun (WGS) entry which is preliminary data.</text>
</comment>
<evidence type="ECO:0000256" key="1">
    <source>
        <dbReference type="ARBA" id="ARBA00004123"/>
    </source>
</evidence>
<dbReference type="Pfam" id="PF01876">
    <property type="entry name" value="RNase_P_p30"/>
    <property type="match status" value="2"/>
</dbReference>
<comment type="subcellular location">
    <subcellularLocation>
        <location evidence="1">Nucleus</location>
    </subcellularLocation>
</comment>
<dbReference type="GO" id="GO:0005655">
    <property type="term" value="C:nucleolar ribonuclease P complex"/>
    <property type="evidence" value="ECO:0007669"/>
    <property type="project" value="TreeGrafter"/>
</dbReference>
<dbReference type="SUPFAM" id="SSF89550">
    <property type="entry name" value="PHP domain-like"/>
    <property type="match status" value="2"/>
</dbReference>
<evidence type="ECO:0000256" key="3">
    <source>
        <dbReference type="ARBA" id="ARBA00022694"/>
    </source>
</evidence>
<organism evidence="5 6">
    <name type="scientific">Papaver atlanticum</name>
    <dbReference type="NCBI Taxonomy" id="357466"/>
    <lineage>
        <taxon>Eukaryota</taxon>
        <taxon>Viridiplantae</taxon>
        <taxon>Streptophyta</taxon>
        <taxon>Embryophyta</taxon>
        <taxon>Tracheophyta</taxon>
        <taxon>Spermatophyta</taxon>
        <taxon>Magnoliopsida</taxon>
        <taxon>Ranunculales</taxon>
        <taxon>Papaveraceae</taxon>
        <taxon>Papaveroideae</taxon>
        <taxon>Papaver</taxon>
    </lineage>
</organism>
<evidence type="ECO:0000256" key="4">
    <source>
        <dbReference type="SAM" id="MobiDB-lite"/>
    </source>
</evidence>
<dbReference type="AlphaFoldDB" id="A0AAD4XG78"/>
<evidence type="ECO:0000256" key="2">
    <source>
        <dbReference type="ARBA" id="ARBA00007331"/>
    </source>
</evidence>